<gene>
    <name evidence="1" type="ORF">EVAR_96692_1</name>
</gene>
<name>A0A4C1WG92_EUMVA</name>
<proteinExistence type="predicted"/>
<sequence length="155" mass="17958">MDRRYGAINFPLTQVLSEHGSFGKYLYQIFRKETSAECHYFGERLENIAQHTLETCSAWAAQRAAMTSEVVDDLSLLTIVKRIIYNTELWQKVRSVCDKTTSQKKTAERNREVIEIRRRRAGQRRNAYALFQPPHQLTAKGGEFGEVHHPSTSKR</sequence>
<dbReference type="Proteomes" id="UP000299102">
    <property type="component" value="Unassembled WGS sequence"/>
</dbReference>
<dbReference type="STRING" id="151549.A0A4C1WG92"/>
<accession>A0A4C1WG92</accession>
<comment type="caution">
    <text evidence="1">The sequence shown here is derived from an EMBL/GenBank/DDBJ whole genome shotgun (WGS) entry which is preliminary data.</text>
</comment>
<dbReference type="OrthoDB" id="7480128at2759"/>
<dbReference type="EMBL" id="BGZK01000566">
    <property type="protein sequence ID" value="GBP50456.1"/>
    <property type="molecule type" value="Genomic_DNA"/>
</dbReference>
<keyword evidence="2" id="KW-1185">Reference proteome</keyword>
<protein>
    <submittedName>
        <fullName evidence="1">Uncharacterized protein</fullName>
    </submittedName>
</protein>
<evidence type="ECO:0000313" key="1">
    <source>
        <dbReference type="EMBL" id="GBP50456.1"/>
    </source>
</evidence>
<dbReference type="AlphaFoldDB" id="A0A4C1WG92"/>
<evidence type="ECO:0000313" key="2">
    <source>
        <dbReference type="Proteomes" id="UP000299102"/>
    </source>
</evidence>
<reference evidence="1 2" key="1">
    <citation type="journal article" date="2019" name="Commun. Biol.">
        <title>The bagworm genome reveals a unique fibroin gene that provides high tensile strength.</title>
        <authorList>
            <person name="Kono N."/>
            <person name="Nakamura H."/>
            <person name="Ohtoshi R."/>
            <person name="Tomita M."/>
            <person name="Numata K."/>
            <person name="Arakawa K."/>
        </authorList>
    </citation>
    <scope>NUCLEOTIDE SEQUENCE [LARGE SCALE GENOMIC DNA]</scope>
</reference>
<organism evidence="1 2">
    <name type="scientific">Eumeta variegata</name>
    <name type="common">Bagworm moth</name>
    <name type="synonym">Eumeta japonica</name>
    <dbReference type="NCBI Taxonomy" id="151549"/>
    <lineage>
        <taxon>Eukaryota</taxon>
        <taxon>Metazoa</taxon>
        <taxon>Ecdysozoa</taxon>
        <taxon>Arthropoda</taxon>
        <taxon>Hexapoda</taxon>
        <taxon>Insecta</taxon>
        <taxon>Pterygota</taxon>
        <taxon>Neoptera</taxon>
        <taxon>Endopterygota</taxon>
        <taxon>Lepidoptera</taxon>
        <taxon>Glossata</taxon>
        <taxon>Ditrysia</taxon>
        <taxon>Tineoidea</taxon>
        <taxon>Psychidae</taxon>
        <taxon>Oiketicinae</taxon>
        <taxon>Eumeta</taxon>
    </lineage>
</organism>